<reference evidence="2" key="2">
    <citation type="submission" date="2020-09" db="EMBL/GenBank/DDBJ databases">
        <authorList>
            <person name="Sun Q."/>
            <person name="Ohkuma M."/>
        </authorList>
    </citation>
    <scope>NUCLEOTIDE SEQUENCE</scope>
    <source>
        <strain evidence="2">JCM 4988</strain>
    </source>
</reference>
<proteinExistence type="predicted"/>
<keyword evidence="3" id="KW-1185">Reference proteome</keyword>
<organism evidence="2 3">
    <name type="scientific">Streptomyces inusitatus</name>
    <dbReference type="NCBI Taxonomy" id="68221"/>
    <lineage>
        <taxon>Bacteria</taxon>
        <taxon>Bacillati</taxon>
        <taxon>Actinomycetota</taxon>
        <taxon>Actinomycetes</taxon>
        <taxon>Kitasatosporales</taxon>
        <taxon>Streptomycetaceae</taxon>
        <taxon>Streptomyces</taxon>
    </lineage>
</organism>
<reference evidence="2" key="1">
    <citation type="journal article" date="2014" name="Int. J. Syst. Evol. Microbiol.">
        <title>Complete genome sequence of Corynebacterium casei LMG S-19264T (=DSM 44701T), isolated from a smear-ripened cheese.</title>
        <authorList>
            <consortium name="US DOE Joint Genome Institute (JGI-PGF)"/>
            <person name="Walter F."/>
            <person name="Albersmeier A."/>
            <person name="Kalinowski J."/>
            <person name="Ruckert C."/>
        </authorList>
    </citation>
    <scope>NUCLEOTIDE SEQUENCE</scope>
    <source>
        <strain evidence="2">JCM 4988</strain>
    </source>
</reference>
<sequence length="255" mass="27665">MSGGVNSVIREGTRVIRPTGPWSPLVHGLLRHVRARGFTAAPAVHEVTDDGFEVLDFIPGEVSDYPATPAAASRTALESAARMLRAFHDSTAGYARTGEAEPWMLPARNPAEVICHGDYGPHNCVLDGGRVIGVIDFDAAHPGPRIWDIALAVYRWAPLTAPANADGFGTTEEQALRARLFCDRYGLDPAGRAELLDTVVERLHSLVAFMRARAVAGDAAFASHLADGHHVQYLADAEYVKDRRAEFEGFILDDR</sequence>
<dbReference type="SUPFAM" id="SSF56112">
    <property type="entry name" value="Protein kinase-like (PK-like)"/>
    <property type="match status" value="1"/>
</dbReference>
<dbReference type="Proteomes" id="UP000630936">
    <property type="component" value="Unassembled WGS sequence"/>
</dbReference>
<dbReference type="InterPro" id="IPR011009">
    <property type="entry name" value="Kinase-like_dom_sf"/>
</dbReference>
<protein>
    <submittedName>
        <fullName evidence="2">Phosphotransferase</fullName>
    </submittedName>
</protein>
<evidence type="ECO:0000313" key="2">
    <source>
        <dbReference type="EMBL" id="GGZ15534.1"/>
    </source>
</evidence>
<comment type="caution">
    <text evidence="2">The sequence shown here is derived from an EMBL/GenBank/DDBJ whole genome shotgun (WGS) entry which is preliminary data.</text>
</comment>
<evidence type="ECO:0000313" key="3">
    <source>
        <dbReference type="Proteomes" id="UP000630936"/>
    </source>
</evidence>
<dbReference type="Pfam" id="PF01636">
    <property type="entry name" value="APH"/>
    <property type="match status" value="1"/>
</dbReference>
<gene>
    <name evidence="2" type="ORF">GCM10010387_04890</name>
</gene>
<dbReference type="Gene3D" id="3.90.1200.10">
    <property type="match status" value="1"/>
</dbReference>
<dbReference type="InterPro" id="IPR002575">
    <property type="entry name" value="Aminoglycoside_PTrfase"/>
</dbReference>
<accession>A0A918UJQ6</accession>
<dbReference type="EMBL" id="BMWG01000001">
    <property type="protein sequence ID" value="GGZ15534.1"/>
    <property type="molecule type" value="Genomic_DNA"/>
</dbReference>
<dbReference type="AlphaFoldDB" id="A0A918UJQ6"/>
<evidence type="ECO:0000259" key="1">
    <source>
        <dbReference type="Pfam" id="PF01636"/>
    </source>
</evidence>
<feature type="domain" description="Aminoglycoside phosphotransferase" evidence="1">
    <location>
        <begin position="104"/>
        <end position="168"/>
    </location>
</feature>
<name>A0A918UJQ6_9ACTN</name>